<evidence type="ECO:0000313" key="4">
    <source>
        <dbReference type="EMBL" id="GBG38618.1"/>
    </source>
</evidence>
<feature type="transmembrane region" description="Helical" evidence="3">
    <location>
        <begin position="53"/>
        <end position="74"/>
    </location>
</feature>
<keyword evidence="2" id="KW-0964">Secreted</keyword>
<dbReference type="GO" id="GO:0016747">
    <property type="term" value="F:acyltransferase activity, transferring groups other than amino-acyl groups"/>
    <property type="evidence" value="ECO:0007669"/>
    <property type="project" value="TreeGrafter"/>
</dbReference>
<name>A0AA37PJY5_9MYCO</name>
<dbReference type="Proteomes" id="UP001139505">
    <property type="component" value="Unassembled WGS sequence"/>
</dbReference>
<keyword evidence="3" id="KW-0812">Transmembrane</keyword>
<dbReference type="EMBL" id="BQYH01000005">
    <property type="protein sequence ID" value="GKU70868.1"/>
    <property type="molecule type" value="Genomic_DNA"/>
</dbReference>
<dbReference type="Gene3D" id="3.40.50.1820">
    <property type="entry name" value="alpha/beta hydrolase"/>
    <property type="match status" value="1"/>
</dbReference>
<dbReference type="InterPro" id="IPR029058">
    <property type="entry name" value="AB_hydrolase_fold"/>
</dbReference>
<dbReference type="InterPro" id="IPR050583">
    <property type="entry name" value="Mycobacterial_A85_antigen"/>
</dbReference>
<evidence type="ECO:0000313" key="6">
    <source>
        <dbReference type="Proteomes" id="UP000245060"/>
    </source>
</evidence>
<dbReference type="InterPro" id="IPR000801">
    <property type="entry name" value="Esterase-like"/>
</dbReference>
<evidence type="ECO:0000256" key="3">
    <source>
        <dbReference type="SAM" id="Phobius"/>
    </source>
</evidence>
<comment type="caution">
    <text evidence="5">The sequence shown here is derived from an EMBL/GenBank/DDBJ whole genome shotgun (WGS) entry which is preliminary data.</text>
</comment>
<evidence type="ECO:0000256" key="2">
    <source>
        <dbReference type="ARBA" id="ARBA00022525"/>
    </source>
</evidence>
<gene>
    <name evidence="4" type="ORF">MmonteBS_29900</name>
    <name evidence="5" type="ORF">NJB18185_06450</name>
</gene>
<reference evidence="6" key="2">
    <citation type="submission" date="2018-04" db="EMBL/GenBank/DDBJ databases">
        <title>Draft genome sequence of Mycobacterium montefiorense isolated from Japanese black salamander.</title>
        <authorList>
            <person name="Fukano H."/>
            <person name="Yoshida M."/>
            <person name="Shimizu A."/>
            <person name="Iwao H."/>
            <person name="Kurata O."/>
            <person name="Katayama Y."/>
            <person name="Omatsu T."/>
            <person name="Mizutani T."/>
            <person name="Wada S."/>
            <person name="Hoshino Y."/>
        </authorList>
    </citation>
    <scope>NUCLEOTIDE SEQUENCE [LARGE SCALE GENOMIC DNA]</scope>
    <source>
        <strain evidence="6">BS</strain>
    </source>
</reference>
<evidence type="ECO:0000313" key="5">
    <source>
        <dbReference type="EMBL" id="GKU70868.1"/>
    </source>
</evidence>
<dbReference type="GO" id="GO:0005576">
    <property type="term" value="C:extracellular region"/>
    <property type="evidence" value="ECO:0007669"/>
    <property type="project" value="UniProtKB-SubCell"/>
</dbReference>
<reference evidence="5" key="3">
    <citation type="journal article" date="2022" name="Microbiol. Resour. Announc.">
        <title>Draft Genome Sequences of Eight Mycobacterium montefiorense Strains Isolated from Salamanders in Captivity.</title>
        <authorList>
            <person name="Komine T."/>
            <person name="Ihara H."/>
            <person name="Fukano H."/>
            <person name="Hoshino Y."/>
            <person name="Kurata O."/>
            <person name="Wada S."/>
        </authorList>
    </citation>
    <scope>NUCLEOTIDE SEQUENCE</scope>
    <source>
        <strain evidence="5">NJB18185</strain>
    </source>
</reference>
<feature type="transmembrane region" description="Helical" evidence="3">
    <location>
        <begin position="116"/>
        <end position="138"/>
    </location>
</feature>
<feature type="transmembrane region" description="Helical" evidence="3">
    <location>
        <begin position="26"/>
        <end position="46"/>
    </location>
</feature>
<comment type="subcellular location">
    <subcellularLocation>
        <location evidence="1">Secreted</location>
    </subcellularLocation>
</comment>
<protein>
    <recommendedName>
        <fullName evidence="8">Esterase</fullName>
    </recommendedName>
</protein>
<evidence type="ECO:0000313" key="7">
    <source>
        <dbReference type="Proteomes" id="UP001139505"/>
    </source>
</evidence>
<keyword evidence="3" id="KW-1133">Transmembrane helix</keyword>
<keyword evidence="6" id="KW-1185">Reference proteome</keyword>
<dbReference type="SUPFAM" id="SSF53474">
    <property type="entry name" value="alpha/beta-Hydrolases"/>
    <property type="match status" value="1"/>
</dbReference>
<evidence type="ECO:0008006" key="8">
    <source>
        <dbReference type="Google" id="ProtNLM"/>
    </source>
</evidence>
<sequence length="504" mass="52815">MDRVTAPAPDATGQLLATGHTSLMHGWVPIAVQVVTAIVLALAIGWRSRRWRMVCLPLAAAIGGALAYGTHWYIVDRGLSDEPAPAGLWLWTALTGVAATALFTGWRGARNWQRSAALASVPLCVLSAALVLNLWVGYFPTVQSAWGQLTSGPVPDQTDQATVTAMAAKGSRPSHGSVVPVVIPSSASHFKHRGELVYLPPEWFDWRHHPLAGDSPPPALPTIMMIGGQFNTPADSTRAGNAIKTIDGFAAAHNGEAPVLVFVDSGGAFNNDTECVNGVRGNAADHLTKDVVPYMVSTFGVSPDRSNWGVAGWSMGGTCAVDLTVMHPDMFSAFVDVAGDFFPNAGNKAQTISRLFGGNADAWASFDPSTVINRHGPYHDVSGWFAISSDGPPAAHRDVTIADTAAMRLAGREADANPGNQTAAAYSLCALGRTNGIDCAVLPQPGKHDWPFADRVFAAALPWLAGQLGTPGVPRAPLPGAPTADVSSTVPVVVPAQHSNTATR</sequence>
<evidence type="ECO:0000256" key="1">
    <source>
        <dbReference type="ARBA" id="ARBA00004613"/>
    </source>
</evidence>
<accession>A0AA37PJY5</accession>
<feature type="transmembrane region" description="Helical" evidence="3">
    <location>
        <begin position="86"/>
        <end position="104"/>
    </location>
</feature>
<proteinExistence type="predicted"/>
<dbReference type="EMBL" id="BFCH01000018">
    <property type="protein sequence ID" value="GBG38618.1"/>
    <property type="molecule type" value="Genomic_DNA"/>
</dbReference>
<dbReference type="Pfam" id="PF00756">
    <property type="entry name" value="Esterase"/>
    <property type="match status" value="1"/>
</dbReference>
<dbReference type="Proteomes" id="UP000245060">
    <property type="component" value="Unassembled WGS sequence"/>
</dbReference>
<dbReference type="PANTHER" id="PTHR48098">
    <property type="entry name" value="ENTEROCHELIN ESTERASE-RELATED"/>
    <property type="match status" value="1"/>
</dbReference>
<organism evidence="5 7">
    <name type="scientific">Mycobacterium montefiorense</name>
    <dbReference type="NCBI Taxonomy" id="154654"/>
    <lineage>
        <taxon>Bacteria</taxon>
        <taxon>Bacillati</taxon>
        <taxon>Actinomycetota</taxon>
        <taxon>Actinomycetes</taxon>
        <taxon>Mycobacteriales</taxon>
        <taxon>Mycobacteriaceae</taxon>
        <taxon>Mycobacterium</taxon>
        <taxon>Mycobacterium simiae complex</taxon>
    </lineage>
</organism>
<keyword evidence="3" id="KW-0472">Membrane</keyword>
<dbReference type="RefSeq" id="WP_201263524.1">
    <property type="nucleotide sequence ID" value="NZ_BFCH01000018.1"/>
</dbReference>
<reference evidence="5" key="4">
    <citation type="submission" date="2022-04" db="EMBL/GenBank/DDBJ databases">
        <authorList>
            <person name="Komine T."/>
            <person name="Fukano H."/>
            <person name="Wada S."/>
        </authorList>
    </citation>
    <scope>NUCLEOTIDE SEQUENCE</scope>
    <source>
        <strain evidence="5">NJB18185</strain>
    </source>
</reference>
<reference evidence="4" key="1">
    <citation type="journal article" date="2018" name="Genome Announc.">
        <title>Draft Genome Sequence of Mycobacterium montefiorense Isolated from Japanese Black Salamander (Hynobius nigrescens).</title>
        <authorList>
            <person name="Fukano H."/>
            <person name="Yoshida M."/>
            <person name="Shimizu A."/>
            <person name="Iwao H."/>
            <person name="Katayama Y."/>
            <person name="Omatsu T."/>
            <person name="Mizutani T."/>
            <person name="Kurata O."/>
            <person name="Wada S."/>
            <person name="Hoshino Y."/>
        </authorList>
    </citation>
    <scope>NUCLEOTIDE SEQUENCE</scope>
    <source>
        <strain evidence="4">BS</strain>
    </source>
</reference>
<dbReference type="PANTHER" id="PTHR48098:SF1">
    <property type="entry name" value="DIACYLGLYCEROL ACYLTRANSFERASE_MYCOLYLTRANSFERASE AG85A"/>
    <property type="match status" value="1"/>
</dbReference>
<dbReference type="AlphaFoldDB" id="A0AA37PJY5"/>